<evidence type="ECO:0000313" key="2">
    <source>
        <dbReference type="Proteomes" id="UP000789706"/>
    </source>
</evidence>
<organism evidence="1 2">
    <name type="scientific">Diversispora eburnea</name>
    <dbReference type="NCBI Taxonomy" id="1213867"/>
    <lineage>
        <taxon>Eukaryota</taxon>
        <taxon>Fungi</taxon>
        <taxon>Fungi incertae sedis</taxon>
        <taxon>Mucoromycota</taxon>
        <taxon>Glomeromycotina</taxon>
        <taxon>Glomeromycetes</taxon>
        <taxon>Diversisporales</taxon>
        <taxon>Diversisporaceae</taxon>
        <taxon>Diversispora</taxon>
    </lineage>
</organism>
<keyword evidence="2" id="KW-1185">Reference proteome</keyword>
<dbReference type="AlphaFoldDB" id="A0A9N9CFP6"/>
<proteinExistence type="predicted"/>
<comment type="caution">
    <text evidence="1">The sequence shown here is derived from an EMBL/GenBank/DDBJ whole genome shotgun (WGS) entry which is preliminary data.</text>
</comment>
<dbReference type="Proteomes" id="UP000789706">
    <property type="component" value="Unassembled WGS sequence"/>
</dbReference>
<feature type="non-terminal residue" evidence="1">
    <location>
        <position position="1"/>
    </location>
</feature>
<sequence>MAFARLNKSITLPSGEYSVKQWMKAVHNLLEKTKSAKESGDLETVYTTSIKASA</sequence>
<gene>
    <name evidence="1" type="ORF">DEBURN_LOCUS9475</name>
</gene>
<reference evidence="1" key="1">
    <citation type="submission" date="2021-06" db="EMBL/GenBank/DDBJ databases">
        <authorList>
            <person name="Kallberg Y."/>
            <person name="Tangrot J."/>
            <person name="Rosling A."/>
        </authorList>
    </citation>
    <scope>NUCLEOTIDE SEQUENCE</scope>
    <source>
        <strain evidence="1">AZ414A</strain>
    </source>
</reference>
<name>A0A9N9CFP6_9GLOM</name>
<protein>
    <submittedName>
        <fullName evidence="1">2868_t:CDS:1</fullName>
    </submittedName>
</protein>
<accession>A0A9N9CFP6</accession>
<evidence type="ECO:0000313" key="1">
    <source>
        <dbReference type="EMBL" id="CAG8600129.1"/>
    </source>
</evidence>
<dbReference type="EMBL" id="CAJVPK010001853">
    <property type="protein sequence ID" value="CAG8600129.1"/>
    <property type="molecule type" value="Genomic_DNA"/>
</dbReference>